<dbReference type="Pfam" id="PF21530">
    <property type="entry name" value="Pif1_2B_dom"/>
    <property type="match status" value="1"/>
</dbReference>
<keyword evidence="3" id="KW-1185">Reference proteome</keyword>
<proteinExistence type="predicted"/>
<keyword evidence="2" id="KW-0347">Helicase</keyword>
<accession>A0A8X6EXU5</accession>
<dbReference type="AlphaFoldDB" id="A0A8X6EXU5"/>
<protein>
    <submittedName>
        <fullName evidence="2">ATP-dependent DNA helicase</fullName>
    </submittedName>
</protein>
<keyword evidence="2" id="KW-0067">ATP-binding</keyword>
<reference evidence="2" key="1">
    <citation type="submission" date="2020-07" db="EMBL/GenBank/DDBJ databases">
        <title>Multicomponent nature underlies the extraordinary mechanical properties of spider dragline silk.</title>
        <authorList>
            <person name="Kono N."/>
            <person name="Nakamura H."/>
            <person name="Mori M."/>
            <person name="Yoshida Y."/>
            <person name="Ohtoshi R."/>
            <person name="Malay A.D."/>
            <person name="Moran D.A.P."/>
            <person name="Tomita M."/>
            <person name="Numata K."/>
            <person name="Arakawa K."/>
        </authorList>
    </citation>
    <scope>NUCLEOTIDE SEQUENCE</scope>
</reference>
<keyword evidence="2" id="KW-0378">Hydrolase</keyword>
<sequence>MEQFTYTQLVRKLMHTTQLSLTDIEPKKCEFSKFGFRSATRNVDNVNMDNIVSGDINKTGGLQKELETFNGARVMLLSNINIQQGLVNGTMGIITKIVWPFISLLSDLRY</sequence>
<dbReference type="EMBL" id="BMAO01030062">
    <property type="protein sequence ID" value="GFQ65438.1"/>
    <property type="molecule type" value="Genomic_DNA"/>
</dbReference>
<feature type="domain" description="DNA helicase Pif1-like 2B" evidence="1">
    <location>
        <begin position="64"/>
        <end position="96"/>
    </location>
</feature>
<name>A0A8X6EXU5_TRICU</name>
<dbReference type="GO" id="GO:0004386">
    <property type="term" value="F:helicase activity"/>
    <property type="evidence" value="ECO:0007669"/>
    <property type="project" value="UniProtKB-KW"/>
</dbReference>
<gene>
    <name evidence="2" type="primary">pif1_97</name>
    <name evidence="2" type="ORF">TNCT_342391</name>
</gene>
<keyword evidence="2" id="KW-0547">Nucleotide-binding</keyword>
<organism evidence="2 3">
    <name type="scientific">Trichonephila clavata</name>
    <name type="common">Joro spider</name>
    <name type="synonym">Nephila clavata</name>
    <dbReference type="NCBI Taxonomy" id="2740835"/>
    <lineage>
        <taxon>Eukaryota</taxon>
        <taxon>Metazoa</taxon>
        <taxon>Ecdysozoa</taxon>
        <taxon>Arthropoda</taxon>
        <taxon>Chelicerata</taxon>
        <taxon>Arachnida</taxon>
        <taxon>Araneae</taxon>
        <taxon>Araneomorphae</taxon>
        <taxon>Entelegynae</taxon>
        <taxon>Araneoidea</taxon>
        <taxon>Nephilidae</taxon>
        <taxon>Trichonephila</taxon>
    </lineage>
</organism>
<evidence type="ECO:0000313" key="3">
    <source>
        <dbReference type="Proteomes" id="UP000887116"/>
    </source>
</evidence>
<comment type="caution">
    <text evidence="2">The sequence shown here is derived from an EMBL/GenBank/DDBJ whole genome shotgun (WGS) entry which is preliminary data.</text>
</comment>
<evidence type="ECO:0000259" key="1">
    <source>
        <dbReference type="Pfam" id="PF21530"/>
    </source>
</evidence>
<dbReference type="Proteomes" id="UP000887116">
    <property type="component" value="Unassembled WGS sequence"/>
</dbReference>
<dbReference type="OrthoDB" id="8058391at2759"/>
<dbReference type="InterPro" id="IPR049163">
    <property type="entry name" value="Pif1-like_2B_dom"/>
</dbReference>
<evidence type="ECO:0000313" key="2">
    <source>
        <dbReference type="EMBL" id="GFQ65438.1"/>
    </source>
</evidence>